<dbReference type="EMBL" id="NCKU01004701">
    <property type="protein sequence ID" value="RWS05560.1"/>
    <property type="molecule type" value="Genomic_DNA"/>
</dbReference>
<dbReference type="Proteomes" id="UP000285301">
    <property type="component" value="Unassembled WGS sequence"/>
</dbReference>
<dbReference type="Gene3D" id="3.90.830.10">
    <property type="entry name" value="Syntaxin Binding Protein 1, Chain A, domain 2"/>
    <property type="match status" value="1"/>
</dbReference>
<dbReference type="PANTHER" id="PTHR11679">
    <property type="entry name" value="VESICLE PROTEIN SORTING-ASSOCIATED"/>
    <property type="match status" value="1"/>
</dbReference>
<dbReference type="InterPro" id="IPR043154">
    <property type="entry name" value="Sec-1-like_dom1"/>
</dbReference>
<feature type="non-terminal residue" evidence="2">
    <location>
        <position position="1"/>
    </location>
</feature>
<protein>
    <submittedName>
        <fullName evidence="2">Sec1 family domain-containing protein 1-like protein</fullName>
    </submittedName>
</protein>
<dbReference type="GO" id="GO:0016192">
    <property type="term" value="P:vesicle-mediated transport"/>
    <property type="evidence" value="ECO:0007669"/>
    <property type="project" value="InterPro"/>
</dbReference>
<reference evidence="2 3" key="1">
    <citation type="journal article" date="2018" name="Gigascience">
        <title>Genomes of trombidid mites reveal novel predicted allergens and laterally-transferred genes associated with secondary metabolism.</title>
        <authorList>
            <person name="Dong X."/>
            <person name="Chaisiri K."/>
            <person name="Xia D."/>
            <person name="Armstrong S.D."/>
            <person name="Fang Y."/>
            <person name="Donnelly M.J."/>
            <person name="Kadowaki T."/>
            <person name="McGarry J.W."/>
            <person name="Darby A.C."/>
            <person name="Makepeace B.L."/>
        </authorList>
    </citation>
    <scope>NUCLEOTIDE SEQUENCE [LARGE SCALE GENOMIC DNA]</scope>
    <source>
        <strain evidence="2">UoL-WK</strain>
    </source>
</reference>
<dbReference type="Gene3D" id="3.40.50.2060">
    <property type="match status" value="1"/>
</dbReference>
<dbReference type="Pfam" id="PF00995">
    <property type="entry name" value="Sec1"/>
    <property type="match status" value="1"/>
</dbReference>
<keyword evidence="3" id="KW-1185">Reference proteome</keyword>
<comment type="caution">
    <text evidence="2">The sequence shown here is derived from an EMBL/GenBank/DDBJ whole genome shotgun (WGS) entry which is preliminary data.</text>
</comment>
<dbReference type="AlphaFoldDB" id="A0A443QRB9"/>
<dbReference type="InterPro" id="IPR001619">
    <property type="entry name" value="Sec1-like"/>
</dbReference>
<dbReference type="InterPro" id="IPR036045">
    <property type="entry name" value="Sec1-like_sf"/>
</dbReference>
<comment type="similarity">
    <text evidence="1">Belongs to the STXBP/unc-18/SEC1 family.</text>
</comment>
<dbReference type="Gene3D" id="3.40.50.1910">
    <property type="match status" value="1"/>
</dbReference>
<organism evidence="2 3">
    <name type="scientific">Dinothrombium tinctorium</name>
    <dbReference type="NCBI Taxonomy" id="1965070"/>
    <lineage>
        <taxon>Eukaryota</taxon>
        <taxon>Metazoa</taxon>
        <taxon>Ecdysozoa</taxon>
        <taxon>Arthropoda</taxon>
        <taxon>Chelicerata</taxon>
        <taxon>Arachnida</taxon>
        <taxon>Acari</taxon>
        <taxon>Acariformes</taxon>
        <taxon>Trombidiformes</taxon>
        <taxon>Prostigmata</taxon>
        <taxon>Anystina</taxon>
        <taxon>Parasitengona</taxon>
        <taxon>Trombidioidea</taxon>
        <taxon>Trombidiidae</taxon>
        <taxon>Dinothrombium</taxon>
    </lineage>
</organism>
<evidence type="ECO:0000313" key="2">
    <source>
        <dbReference type="EMBL" id="RWS05560.1"/>
    </source>
</evidence>
<proteinExistence type="inferred from homology"/>
<name>A0A443QRB9_9ACAR</name>
<dbReference type="Gene3D" id="1.25.40.60">
    <property type="match status" value="1"/>
</dbReference>
<evidence type="ECO:0000256" key="1">
    <source>
        <dbReference type="ARBA" id="ARBA00009884"/>
    </source>
</evidence>
<dbReference type="PIRSF" id="PIRSF005715">
    <property type="entry name" value="VPS45_Sec1"/>
    <property type="match status" value="1"/>
</dbReference>
<dbReference type="InterPro" id="IPR027482">
    <property type="entry name" value="Sec1-like_dom2"/>
</dbReference>
<dbReference type="SUPFAM" id="SSF56815">
    <property type="entry name" value="Sec1/munc18-like (SM) proteins"/>
    <property type="match status" value="1"/>
</dbReference>
<accession>A0A443QRB9</accession>
<sequence>IKRHVPIANHTCFLGALRSMLNLNQSLSKNYNSEPIWKLLVYDKTGLDIISPLLSVKDLRDIGVTLHLYLHSDRDAIPEVPVVYFVSPTDENIMRICQDLRNHLYDNYYLNFVKPISRQKLEDLATAALQGNVQTCVKKVFDQYLNFISLEDDLFLLKEHDKEVISYYEINRGDVKDSEMEDVMDNICDGLFSFFVTLGVVPIIRSPKGNAAEMVAEKLYKKLKENLQNARSNLFNPGDFSADQPSRPLTFQRPLLVILDRNMDMATPLHHTWTYQALIHDVLDLKLNQVKFEESSDINVSTGARPKSSVKCFDLNPADKFWQQHKGSPFPQVAEAVQEELEAYRASEEEVKRLKTAMGIDSNITDEGITLLSDNTSKLTNAVSSLPELLERKRMIDMHTTIATNVLNHIKNRKLDIFFEIEEKILSKTVLDKSPLEILTDPEFGSQNDKLRLFLINLICSSMTDEEMKKAENELSALGYDLNALNYMKRWKTFSKIPVSSGQYSGGTKTVNMFSKLMSQGSQFVMEGVKNLVVKKNILPFTRIVDALMELKTIQEVEDYRYFDPKLFKMSDNNAPRSKTPFQDAIVFVVGGGNYIEYQNMVDYCKSKSMKSTPKRIIYGCTELFNAENFLKQLSKLGREL</sequence>
<evidence type="ECO:0000313" key="3">
    <source>
        <dbReference type="Proteomes" id="UP000285301"/>
    </source>
</evidence>
<dbReference type="STRING" id="1965070.A0A443QRB9"/>
<dbReference type="InterPro" id="IPR043127">
    <property type="entry name" value="Sec-1-like_dom3a"/>
</dbReference>
<dbReference type="OrthoDB" id="10251230at2759"/>
<gene>
    <name evidence="2" type="ORF">B4U79_05492</name>
</gene>